<comment type="caution">
    <text evidence="1">The sequence shown here is derived from an EMBL/GenBank/DDBJ whole genome shotgun (WGS) entry which is preliminary data.</text>
</comment>
<proteinExistence type="predicted"/>
<organism evidence="1 2">
    <name type="scientific">Pseudomonas cannabina</name>
    <dbReference type="NCBI Taxonomy" id="86840"/>
    <lineage>
        <taxon>Bacteria</taxon>
        <taxon>Pseudomonadati</taxon>
        <taxon>Pseudomonadota</taxon>
        <taxon>Gammaproteobacteria</taxon>
        <taxon>Pseudomonadales</taxon>
        <taxon>Pseudomonadaceae</taxon>
        <taxon>Pseudomonas</taxon>
    </lineage>
</organism>
<evidence type="ECO:0000313" key="1">
    <source>
        <dbReference type="EMBL" id="RMN17764.1"/>
    </source>
</evidence>
<dbReference type="Proteomes" id="UP000281372">
    <property type="component" value="Unassembled WGS sequence"/>
</dbReference>
<dbReference type="AlphaFoldDB" id="A0A3M3K3U0"/>
<gene>
    <name evidence="1" type="ORF">ALQ64_102153</name>
</gene>
<sequence>MSMSAIVGCQRMHHALQAAGPGIRGLQGCRFVGVTKTAGNGIHRAVIAIVVDQYIRGIEGWVASAIVVRQTQYRVQVAIVGQIA</sequence>
<reference evidence="1 2" key="1">
    <citation type="submission" date="2018-08" db="EMBL/GenBank/DDBJ databases">
        <title>Recombination of ecologically and evolutionarily significant loci maintains genetic cohesion in the Pseudomonas syringae species complex.</title>
        <authorList>
            <person name="Dillon M."/>
            <person name="Thakur S."/>
            <person name="Almeida R.N.D."/>
            <person name="Weir B.S."/>
            <person name="Guttman D.S."/>
        </authorList>
    </citation>
    <scope>NUCLEOTIDE SEQUENCE [LARGE SCALE GENOMIC DNA]</scope>
    <source>
        <strain evidence="1 2">ICMP 2821</strain>
    </source>
</reference>
<accession>A0A3M3K3U0</accession>
<protein>
    <submittedName>
        <fullName evidence="1">Uncharacterized protein</fullName>
    </submittedName>
</protein>
<dbReference type="EMBL" id="RBOW01000988">
    <property type="protein sequence ID" value="RMN17764.1"/>
    <property type="molecule type" value="Genomic_DNA"/>
</dbReference>
<name>A0A3M3K3U0_PSECA</name>
<evidence type="ECO:0000313" key="2">
    <source>
        <dbReference type="Proteomes" id="UP000281372"/>
    </source>
</evidence>